<evidence type="ECO:0000313" key="3">
    <source>
        <dbReference type="Proteomes" id="UP000838756"/>
    </source>
</evidence>
<gene>
    <name evidence="2" type="primary">jg20697</name>
    <name evidence="2" type="ORF">PAEG_LOCUS16761</name>
</gene>
<reference evidence="2" key="1">
    <citation type="submission" date="2022-03" db="EMBL/GenBank/DDBJ databases">
        <authorList>
            <person name="Lindestad O."/>
        </authorList>
    </citation>
    <scope>NUCLEOTIDE SEQUENCE</scope>
</reference>
<organism evidence="2 3">
    <name type="scientific">Pararge aegeria aegeria</name>
    <dbReference type="NCBI Taxonomy" id="348720"/>
    <lineage>
        <taxon>Eukaryota</taxon>
        <taxon>Metazoa</taxon>
        <taxon>Ecdysozoa</taxon>
        <taxon>Arthropoda</taxon>
        <taxon>Hexapoda</taxon>
        <taxon>Insecta</taxon>
        <taxon>Pterygota</taxon>
        <taxon>Neoptera</taxon>
        <taxon>Endopterygota</taxon>
        <taxon>Lepidoptera</taxon>
        <taxon>Glossata</taxon>
        <taxon>Ditrysia</taxon>
        <taxon>Papilionoidea</taxon>
        <taxon>Nymphalidae</taxon>
        <taxon>Satyrinae</taxon>
        <taxon>Satyrini</taxon>
        <taxon>Parargina</taxon>
        <taxon>Pararge</taxon>
    </lineage>
</organism>
<dbReference type="OrthoDB" id="8036689at2759"/>
<dbReference type="Proteomes" id="UP000838756">
    <property type="component" value="Unassembled WGS sequence"/>
</dbReference>
<evidence type="ECO:0000313" key="2">
    <source>
        <dbReference type="EMBL" id="CAH2240150.1"/>
    </source>
</evidence>
<dbReference type="InterPro" id="IPR036397">
    <property type="entry name" value="RNaseH_sf"/>
</dbReference>
<comment type="caution">
    <text evidence="2">The sequence shown here is derived from an EMBL/GenBank/DDBJ whole genome shotgun (WGS) entry which is preliminary data.</text>
</comment>
<dbReference type="GO" id="GO:0015074">
    <property type="term" value="P:DNA integration"/>
    <property type="evidence" value="ECO:0007669"/>
    <property type="project" value="InterPro"/>
</dbReference>
<name>A0A8S4RPW7_9NEOP</name>
<dbReference type="GO" id="GO:0003676">
    <property type="term" value="F:nucleic acid binding"/>
    <property type="evidence" value="ECO:0007669"/>
    <property type="project" value="InterPro"/>
</dbReference>
<dbReference type="EMBL" id="CAKXAJ010025471">
    <property type="protein sequence ID" value="CAH2240150.1"/>
    <property type="molecule type" value="Genomic_DNA"/>
</dbReference>
<accession>A0A8S4RPW7</accession>
<dbReference type="InterPro" id="IPR012337">
    <property type="entry name" value="RNaseH-like_sf"/>
</dbReference>
<dbReference type="Pfam" id="PF17921">
    <property type="entry name" value="Integrase_H2C2"/>
    <property type="match status" value="1"/>
</dbReference>
<sequence>MDRARHVHTACSNKGNKNSIKQITQFLNSKELQNTLNQIIKIDQTIDYKEEMTDLKEKNKIKLRSKHVELSPYLDDIGLLRVGGRLQSSRLVGEIKNTIILSQTSHLSWLLVNDAHIKLLHGGYAMMMNYLRSRYWIVGLKQLVKKCGRQCVTCTRHKSLTTQPQMGNLPEVRVNPGPPQPFKCSGVDYAGPIQIRTSKGRGHRSYKGYICLFICMKTKAVHLEAVSDLTSSGFLSAFRRFTSRRGKCAEIWSDNGLNFVEAARELALMLNQTKSDFGREVAELLANDGTSWHFIPPRAPNFGGLWEAGIKSVKTHLA</sequence>
<dbReference type="Gene3D" id="3.30.420.10">
    <property type="entry name" value="Ribonuclease H-like superfamily/Ribonuclease H"/>
    <property type="match status" value="1"/>
</dbReference>
<dbReference type="Gene3D" id="1.10.340.70">
    <property type="match status" value="1"/>
</dbReference>
<dbReference type="SUPFAM" id="SSF53098">
    <property type="entry name" value="Ribonuclease H-like"/>
    <property type="match status" value="1"/>
</dbReference>
<protein>
    <submittedName>
        <fullName evidence="2">Jg20697 protein</fullName>
    </submittedName>
</protein>
<dbReference type="PROSITE" id="PS50994">
    <property type="entry name" value="INTEGRASE"/>
    <property type="match status" value="1"/>
</dbReference>
<dbReference type="AlphaFoldDB" id="A0A8S4RPW7"/>
<proteinExistence type="predicted"/>
<dbReference type="PANTHER" id="PTHR47331">
    <property type="entry name" value="PHD-TYPE DOMAIN-CONTAINING PROTEIN"/>
    <property type="match status" value="1"/>
</dbReference>
<evidence type="ECO:0000259" key="1">
    <source>
        <dbReference type="PROSITE" id="PS50994"/>
    </source>
</evidence>
<feature type="domain" description="Integrase catalytic" evidence="1">
    <location>
        <begin position="177"/>
        <end position="318"/>
    </location>
</feature>
<dbReference type="InterPro" id="IPR001584">
    <property type="entry name" value="Integrase_cat-core"/>
</dbReference>
<keyword evidence="3" id="KW-1185">Reference proteome</keyword>
<dbReference type="InterPro" id="IPR041588">
    <property type="entry name" value="Integrase_H2C2"/>
</dbReference>